<dbReference type="PROSITE" id="PS00018">
    <property type="entry name" value="EF_HAND_1"/>
    <property type="match status" value="1"/>
</dbReference>
<keyword evidence="4" id="KW-1185">Reference proteome</keyword>
<feature type="region of interest" description="Disordered" evidence="2">
    <location>
        <begin position="744"/>
        <end position="777"/>
    </location>
</feature>
<dbReference type="PANTHER" id="PTHR13384:SF19">
    <property type="entry name" value="G PATCH DOMAIN-CONTAINING PROTEIN 1"/>
    <property type="match status" value="1"/>
</dbReference>
<dbReference type="GeneID" id="100374744"/>
<comment type="similarity">
    <text evidence="1">Belongs to the GPATCH1 family.</text>
</comment>
<feature type="region of interest" description="Disordered" evidence="2">
    <location>
        <begin position="162"/>
        <end position="196"/>
    </location>
</feature>
<feature type="compositionally biased region" description="Basic residues" evidence="2">
    <location>
        <begin position="167"/>
        <end position="176"/>
    </location>
</feature>
<dbReference type="PROSITE" id="PS50174">
    <property type="entry name" value="G_PATCH"/>
    <property type="match status" value="1"/>
</dbReference>
<organism evidence="4 5">
    <name type="scientific">Saccoglossus kowalevskii</name>
    <name type="common">Acorn worm</name>
    <dbReference type="NCBI Taxonomy" id="10224"/>
    <lineage>
        <taxon>Eukaryota</taxon>
        <taxon>Metazoa</taxon>
        <taxon>Hemichordata</taxon>
        <taxon>Enteropneusta</taxon>
        <taxon>Harrimaniidae</taxon>
        <taxon>Saccoglossus</taxon>
    </lineage>
</organism>
<feature type="compositionally biased region" description="Basic residues" evidence="2">
    <location>
        <begin position="812"/>
        <end position="841"/>
    </location>
</feature>
<name>A0ABM0MRF3_SACKO</name>
<dbReference type="PANTHER" id="PTHR13384">
    <property type="entry name" value="G PATCH DOMAIN-CONTAINING PROTEIN 1"/>
    <property type="match status" value="1"/>
</dbReference>
<dbReference type="Pfam" id="PF01585">
    <property type="entry name" value="G-patch"/>
    <property type="match status" value="1"/>
</dbReference>
<dbReference type="InterPro" id="IPR011666">
    <property type="entry name" value="DUF1604"/>
</dbReference>
<dbReference type="Pfam" id="PF26093">
    <property type="entry name" value="HTH_TGH"/>
    <property type="match status" value="1"/>
</dbReference>
<dbReference type="Proteomes" id="UP000694865">
    <property type="component" value="Unplaced"/>
</dbReference>
<dbReference type="RefSeq" id="XP_006822594.1">
    <property type="nucleotide sequence ID" value="XM_006822531.1"/>
</dbReference>
<protein>
    <submittedName>
        <fullName evidence="5">G patch domain-containing protein 1-like</fullName>
    </submittedName>
</protein>
<feature type="compositionally biased region" description="Polar residues" evidence="2">
    <location>
        <begin position="759"/>
        <end position="768"/>
    </location>
</feature>
<reference evidence="5" key="1">
    <citation type="submission" date="2025-08" db="UniProtKB">
        <authorList>
            <consortium name="RefSeq"/>
        </authorList>
    </citation>
    <scope>IDENTIFICATION</scope>
    <source>
        <tissue evidence="5">Testes</tissue>
    </source>
</reference>
<feature type="compositionally biased region" description="Basic residues" evidence="2">
    <location>
        <begin position="874"/>
        <end position="885"/>
    </location>
</feature>
<dbReference type="InterPro" id="IPR018247">
    <property type="entry name" value="EF_Hand_1_Ca_BS"/>
</dbReference>
<evidence type="ECO:0000313" key="4">
    <source>
        <dbReference type="Proteomes" id="UP000694865"/>
    </source>
</evidence>
<accession>A0ABM0MRF3</accession>
<sequence>MDADSDGDTFVTYGTLLKQLEDDAPRKKPISIEDQTVHDEKGRRRFHGAFSGGFSAGYFNTVGSKEGWTPSTFVSSRNKRADQNVQRPEDYMDTEDLGEFGIAPKKITTTDDFASDEKDNRKRTIDSSSIIPGLSALDELVIPTRTPIGIRLLSKMGWKKGQGIGPKIKRKTKKKNESKTYGCAPPPDSSSADEDEDEYAVGHYFAPKDAETFLFKPKDDVHGIGYQGINPNTALLGTRESEEHFTLFEPKATHHVGKKGISGKAFGIGAFEDDDDDIYAQDHMSNYDRVLDGKDPTKSFGWTAPRHNRKGNIAVQTTHVSRVLEGFTLSDKQKPPNKIFSAVPLAADFKPFHRFNKIEQPARQVDKLGGRFSLSANQRASILGEEQLPGPSSIFDIISKEDKDKLKSNTSAVTSSVSMPTSVSTSRFSSSSTPLFTGNVSDFKPFVNDPEKQRRYEEYLHSRKSGIKDNDNSSGTMTEWEKELEKEEFARSAALYQPLRGMMASRFTSAKYSDDTDTVDVPKEAEGDKNEQVKAAEMKMFGKLTRDVLEWHPDRLLSKRFNIPDPYPGSSIIGLPTVKKDKFSVFNFLSSGWDTPSTSANQENSSQPLLALRAPPSTSTTVNLFSSIPVSIVTSQSPSVAESGVSSINSTEIKTIQNADSLERPPMDLFKAIFENTDSEEKSSENEDDEEEKASSSNPELQIEGRSMKTLLPGSQLNVTDQQLSNIFGSNALLENCDDKNKDSINKQSKDLSSETVDDNLNMNTQKTFGPALPPAYHKHSELTQGYFSYTNPDKNIERNSVKLRKDSVKVLQRRHKHKDKHKKAKKKKKHKHKHKSKHKSSQREPDTDTSSSDDDNEGRIDNTELLQRLKSLPNKRHRKASKLM</sequence>
<feature type="region of interest" description="Disordered" evidence="2">
    <location>
        <begin position="804"/>
        <end position="885"/>
    </location>
</feature>
<feature type="compositionally biased region" description="Basic and acidic residues" evidence="2">
    <location>
        <begin position="744"/>
        <end position="753"/>
    </location>
</feature>
<proteinExistence type="inferred from homology"/>
<evidence type="ECO:0000259" key="3">
    <source>
        <dbReference type="PROSITE" id="PS50174"/>
    </source>
</evidence>
<dbReference type="InterPro" id="IPR000467">
    <property type="entry name" value="G_patch_dom"/>
</dbReference>
<evidence type="ECO:0000256" key="1">
    <source>
        <dbReference type="ARBA" id="ARBA00008600"/>
    </source>
</evidence>
<gene>
    <name evidence="5" type="primary">LOC100374744</name>
</gene>
<feature type="domain" description="G-patch" evidence="3">
    <location>
        <begin position="145"/>
        <end position="165"/>
    </location>
</feature>
<dbReference type="Pfam" id="PF07713">
    <property type="entry name" value="DUF1604"/>
    <property type="match status" value="1"/>
</dbReference>
<feature type="region of interest" description="Disordered" evidence="2">
    <location>
        <begin position="677"/>
        <end position="704"/>
    </location>
</feature>
<evidence type="ECO:0000256" key="2">
    <source>
        <dbReference type="SAM" id="MobiDB-lite"/>
    </source>
</evidence>
<evidence type="ECO:0000313" key="5">
    <source>
        <dbReference type="RefSeq" id="XP_006822594.1"/>
    </source>
</evidence>